<dbReference type="InterPro" id="IPR009057">
    <property type="entry name" value="Homeodomain-like_sf"/>
</dbReference>
<dbReference type="Gene3D" id="2.30.30.1150">
    <property type="match status" value="1"/>
</dbReference>
<dbReference type="GO" id="GO:0061630">
    <property type="term" value="F:ubiquitin protein ligase activity"/>
    <property type="evidence" value="ECO:0007669"/>
    <property type="project" value="EnsemblFungi"/>
</dbReference>
<evidence type="ECO:0000256" key="1">
    <source>
        <dbReference type="ARBA" id="ARBA00022723"/>
    </source>
</evidence>
<protein>
    <recommendedName>
        <fullName evidence="11">PHD-type domain-containing protein</fullName>
    </recommendedName>
</protein>
<dbReference type="PROSITE" id="PS51805">
    <property type="entry name" value="EPHD"/>
    <property type="match status" value="1"/>
</dbReference>
<keyword evidence="1" id="KW-0479">Metal-binding</keyword>
<dbReference type="Pfam" id="PF13832">
    <property type="entry name" value="zf-HC5HC2H_2"/>
    <property type="match status" value="1"/>
</dbReference>
<dbReference type="RefSeq" id="XP_003671896.1">
    <property type="nucleotide sequence ID" value="XM_003671848.1"/>
</dbReference>
<dbReference type="InterPro" id="IPR001005">
    <property type="entry name" value="SANT/Myb"/>
</dbReference>
<dbReference type="GO" id="GO:0036205">
    <property type="term" value="P:histone catabolic process"/>
    <property type="evidence" value="ECO:0007669"/>
    <property type="project" value="EnsemblFungi"/>
</dbReference>
<dbReference type="GO" id="GO:0048189">
    <property type="term" value="C:Lid2 complex"/>
    <property type="evidence" value="ECO:0007669"/>
    <property type="project" value="TreeGrafter"/>
</dbReference>
<dbReference type="HOGENOM" id="CLU_001514_2_0_1"/>
<dbReference type="SMART" id="SM00249">
    <property type="entry name" value="PHD"/>
    <property type="match status" value="3"/>
</dbReference>
<dbReference type="OrthoDB" id="336088at2759"/>
<dbReference type="Gene3D" id="2.30.30.490">
    <property type="match status" value="1"/>
</dbReference>
<feature type="region of interest" description="Disordered" evidence="5">
    <location>
        <begin position="939"/>
        <end position="958"/>
    </location>
</feature>
<name>G0WFU2_NAUDC</name>
<dbReference type="PANTHER" id="PTHR47672:SF1">
    <property type="entry name" value="E3 UBIQUITIN-PROTEIN LIGASE SNT2"/>
    <property type="match status" value="1"/>
</dbReference>
<feature type="region of interest" description="Disordered" evidence="5">
    <location>
        <begin position="1"/>
        <end position="92"/>
    </location>
</feature>
<keyword evidence="3" id="KW-0862">Zinc</keyword>
<evidence type="ECO:0000313" key="10">
    <source>
        <dbReference type="Proteomes" id="UP000000689"/>
    </source>
</evidence>
<dbReference type="PROSITE" id="PS51038">
    <property type="entry name" value="BAH"/>
    <property type="match status" value="1"/>
</dbReference>
<dbReference type="CDD" id="cd15498">
    <property type="entry name" value="PHD2_Snt2p_like"/>
    <property type="match status" value="1"/>
</dbReference>
<keyword evidence="10" id="KW-1185">Reference proteome</keyword>
<dbReference type="STRING" id="1071378.G0WFU2"/>
<dbReference type="InterPro" id="IPR029617">
    <property type="entry name" value="Snt2"/>
</dbReference>
<dbReference type="PANTHER" id="PTHR47672">
    <property type="entry name" value="E3 UBIQUITIN-PROTEIN LIGASE SNT2"/>
    <property type="match status" value="1"/>
</dbReference>
<dbReference type="GO" id="GO:0034599">
    <property type="term" value="P:cellular response to oxidative stress"/>
    <property type="evidence" value="ECO:0007669"/>
    <property type="project" value="EnsemblFungi"/>
</dbReference>
<dbReference type="GeneID" id="11493507"/>
<accession>G0WFU2</accession>
<dbReference type="EMBL" id="HE580275">
    <property type="protein sequence ID" value="CCD26653.1"/>
    <property type="molecule type" value="Genomic_DNA"/>
</dbReference>
<dbReference type="InterPro" id="IPR013083">
    <property type="entry name" value="Znf_RING/FYVE/PHD"/>
</dbReference>
<dbReference type="Proteomes" id="UP000000689">
    <property type="component" value="Chromosome 9"/>
</dbReference>
<evidence type="ECO:0000256" key="2">
    <source>
        <dbReference type="ARBA" id="ARBA00022771"/>
    </source>
</evidence>
<dbReference type="PROSITE" id="PS50016">
    <property type="entry name" value="ZF_PHD_2"/>
    <property type="match status" value="1"/>
</dbReference>
<dbReference type="GO" id="GO:0070211">
    <property type="term" value="C:Snt2C complex"/>
    <property type="evidence" value="ECO:0007669"/>
    <property type="project" value="EnsemblFungi"/>
</dbReference>
<gene>
    <name evidence="9" type="primary">NDAI0I00840</name>
    <name evidence="9" type="ordered locus">NDAI_0I00840</name>
</gene>
<dbReference type="GO" id="GO:0003682">
    <property type="term" value="F:chromatin binding"/>
    <property type="evidence" value="ECO:0007669"/>
    <property type="project" value="InterPro"/>
</dbReference>
<dbReference type="OMA" id="WVMDEPP"/>
<dbReference type="InterPro" id="IPR001025">
    <property type="entry name" value="BAH_dom"/>
</dbReference>
<proteinExistence type="predicted"/>
<evidence type="ECO:0000256" key="4">
    <source>
        <dbReference type="PROSITE-ProRule" id="PRU00146"/>
    </source>
</evidence>
<evidence type="ECO:0000259" key="7">
    <source>
        <dbReference type="PROSITE" id="PS51038"/>
    </source>
</evidence>
<dbReference type="Pfam" id="PF01426">
    <property type="entry name" value="BAH"/>
    <property type="match status" value="1"/>
</dbReference>
<evidence type="ECO:0000313" key="9">
    <source>
        <dbReference type="EMBL" id="CCD26653.1"/>
    </source>
</evidence>
<evidence type="ECO:0000259" key="8">
    <source>
        <dbReference type="PROSITE" id="PS51805"/>
    </source>
</evidence>
<feature type="compositionally biased region" description="Polar residues" evidence="5">
    <location>
        <begin position="49"/>
        <end position="58"/>
    </location>
</feature>
<feature type="region of interest" description="Disordered" evidence="5">
    <location>
        <begin position="1017"/>
        <end position="1044"/>
    </location>
</feature>
<reference evidence="9 10" key="1">
    <citation type="journal article" date="2011" name="Proc. Natl. Acad. Sci. U.S.A.">
        <title>Evolutionary erosion of yeast sex chromosomes by mating-type switching accidents.</title>
        <authorList>
            <person name="Gordon J.L."/>
            <person name="Armisen D."/>
            <person name="Proux-Wera E."/>
            <person name="Oheigeartaigh S.S."/>
            <person name="Byrne K.P."/>
            <person name="Wolfe K.H."/>
        </authorList>
    </citation>
    <scope>NUCLEOTIDE SEQUENCE [LARGE SCALE GENOMIC DNA]</scope>
    <source>
        <strain evidence="10">ATCC 10597 / BCRC 20456 / CBS 421 / NBRC 0211 / NRRL Y-12639</strain>
    </source>
</reference>
<dbReference type="eggNOG" id="KOG0955">
    <property type="taxonomic scope" value="Eukaryota"/>
</dbReference>
<feature type="domain" description="PHD-type" evidence="8">
    <location>
        <begin position="1179"/>
        <end position="1324"/>
    </location>
</feature>
<dbReference type="GO" id="GO:0006357">
    <property type="term" value="P:regulation of transcription by RNA polymerase II"/>
    <property type="evidence" value="ECO:0007669"/>
    <property type="project" value="EnsemblFungi"/>
</dbReference>
<dbReference type="Pfam" id="PF00628">
    <property type="entry name" value="PHD"/>
    <property type="match status" value="1"/>
</dbReference>
<dbReference type="SMART" id="SM00717">
    <property type="entry name" value="SANT"/>
    <property type="match status" value="1"/>
</dbReference>
<sequence length="1470" mass="169223">MMGSSSSQDQEQRNQPKRRPRGKEINYSEKDADQELARRLLQFEKETSRPSGSSSNSLKKPASGGNSRKSTPSNSHSNSSTNVSGTKSSKSKYQKYITDKTLSWNLIPTIPPSFRKDSRFSNVLELDDALVNIKTQVLFNDEAILLKKDETIYMVSEPPGEPYYIGRIVEFVAKQEFADLIDNGKKLTDSFPAKYFNVNMNWYYRPRDIRERMTENFDSRLVYASLHEDICPIGSYRGKCLVLHKDEWRDVLPNELETIVRPNVFFFDQLFDRFTLTYYNVLSTTKLLNTLNSRSSFLYALNKRFRFVFVEENFPLEQFLQKYVFKEKANIDLSRNMPNEERSNWDSRCYFCKEWCQGNQSLCCDECKVMAHLYCLDPPLERKPNKGIVWICFNCLKRQENTSESLALLEKEETLDKKAILDNKDKIDAIAIQKIRSNILYNKENCWFQYLGQSIVCHVYDVLDENFFAPYPFKCSRVGTRYQWTGCNNLEKWKLEPYVDGPNTDAKDRVERGDDADDTAKLLWKFDASKIKMEEFDSYLRNCKESIPDSIDVFPERCNFLDYVVTTLVECDYDTAAALKKCGSTLTRDLLKEPTFTPEELKRFEDAVRKYGGELRPVCEEVKTQPMAMIVRFFYNWKKSTRGLQVRGKSKEKIEASKKLYSLPELEGRASNGIGNESTELEVETAYRDHLRKSIVRRHDQPEYKYIDDSSFDTENLSLSNTSFVCMFCTVDYSPMWYKVTGGSDEEIIRNRIQKGVNEKVESTLKNNDDGPLGALCIRCARLWRRYAIRWQPPLDVLKKLAGTSTAAFNSSLESILEVTNINGFASSPEQAHNKHLEWELVQDSELIARQRLKAMDDRKTLLKLRRHAISFHGLLYKMVYRPFKKDEFRLDVMRTNLENFLKDIEVKTEKQKKNDMRKIKQIISLQKDTDDEEVITLPSEGSKTTTKTSKKRPLKRKIEETQDDEVKIPEVAALPQNNLELPIPLEKETQGKITVDKNFQYVQLDSNILQTLNSRRRGAGKPLPSDKKVATGNEMDNSNGDKDYTTIPYEPYIPLVLDNSNTTNVLSTYHEMTKIYGNVRPYNVLQDLNVKTRATDSSIVTEISSNIPGKTFSCSICKEQGLFNDCLECTNCGLNVHGSCYGTGPQKKENDVMLSVPNNYKWLCDPCSNDLNPIISTTYSCCLCYSKDLDYTVYKISESNACVNALKPTIDGAWCHVICALFNDDIKVQNSNKLQPICNTVSTIMKNRANKCDICQQNGGGLLQCQCCNSNVHVTCAQESNLHDLWFIREIVDSTYKLRRKIFNKETNEYYILKPAIICSNHTSPDLPGDCLKLTSVIDDIGVMQLYWRAYKETSNTNTVCNRYIEQSLWHKKSNKNESLTLSPSQVPENDYVSSNTKQCVYCSTTESIFWYRDNICHACTVLQSSKSMKKSEKDSTPQRVNFMELNAIPEDIKITLLSTNAVKDGEKN</sequence>
<dbReference type="Gene3D" id="3.30.40.10">
    <property type="entry name" value="Zinc/RING finger domain, C3HC4 (zinc finger)"/>
    <property type="match status" value="1"/>
</dbReference>
<dbReference type="Gene3D" id="1.10.10.60">
    <property type="entry name" value="Homeodomain-like"/>
    <property type="match status" value="1"/>
</dbReference>
<dbReference type="InterPro" id="IPR034732">
    <property type="entry name" value="EPHD"/>
</dbReference>
<organism evidence="9 10">
    <name type="scientific">Naumovozyma dairenensis (strain ATCC 10597 / BCRC 20456 / CBS 421 / NBRC 0211 / NRRL Y-12639)</name>
    <name type="common">Saccharomyces dairenensis</name>
    <dbReference type="NCBI Taxonomy" id="1071378"/>
    <lineage>
        <taxon>Eukaryota</taxon>
        <taxon>Fungi</taxon>
        <taxon>Dikarya</taxon>
        <taxon>Ascomycota</taxon>
        <taxon>Saccharomycotina</taxon>
        <taxon>Saccharomycetes</taxon>
        <taxon>Saccharomycetales</taxon>
        <taxon>Saccharomycetaceae</taxon>
        <taxon>Naumovozyma</taxon>
    </lineage>
</organism>
<dbReference type="KEGG" id="ndi:NDAI_0I00840"/>
<dbReference type="InterPro" id="IPR019787">
    <property type="entry name" value="Znf_PHD-finger"/>
</dbReference>
<dbReference type="GO" id="GO:0008270">
    <property type="term" value="F:zinc ion binding"/>
    <property type="evidence" value="ECO:0007669"/>
    <property type="project" value="UniProtKB-KW"/>
</dbReference>
<dbReference type="InterPro" id="IPR001965">
    <property type="entry name" value="Znf_PHD"/>
</dbReference>
<dbReference type="InterPro" id="IPR043151">
    <property type="entry name" value="BAH_sf"/>
</dbReference>
<evidence type="ECO:0000259" key="6">
    <source>
        <dbReference type="PROSITE" id="PS50016"/>
    </source>
</evidence>
<dbReference type="SUPFAM" id="SSF57903">
    <property type="entry name" value="FYVE/PHD zinc finger"/>
    <property type="match status" value="2"/>
</dbReference>
<dbReference type="SUPFAM" id="SSF46689">
    <property type="entry name" value="Homeodomain-like"/>
    <property type="match status" value="1"/>
</dbReference>
<dbReference type="CDD" id="cd15497">
    <property type="entry name" value="PHD1_Snt2p_like"/>
    <property type="match status" value="1"/>
</dbReference>
<evidence type="ECO:0000256" key="5">
    <source>
        <dbReference type="SAM" id="MobiDB-lite"/>
    </source>
</evidence>
<feature type="domain" description="PHD-type" evidence="6">
    <location>
        <begin position="346"/>
        <end position="398"/>
    </location>
</feature>
<dbReference type="InterPro" id="IPR011011">
    <property type="entry name" value="Znf_FYVE_PHD"/>
</dbReference>
<evidence type="ECO:0008006" key="11">
    <source>
        <dbReference type="Google" id="ProtNLM"/>
    </source>
</evidence>
<feature type="compositionally biased region" description="Basic and acidic residues" evidence="5">
    <location>
        <begin position="22"/>
        <end position="48"/>
    </location>
</feature>
<evidence type="ECO:0000256" key="3">
    <source>
        <dbReference type="ARBA" id="ARBA00022833"/>
    </source>
</evidence>
<dbReference type="SMART" id="SM00439">
    <property type="entry name" value="BAH"/>
    <property type="match status" value="1"/>
</dbReference>
<keyword evidence="2 4" id="KW-0863">Zinc-finger</keyword>
<feature type="domain" description="BAH" evidence="7">
    <location>
        <begin position="144"/>
        <end position="282"/>
    </location>
</feature>
<feature type="compositionally biased region" description="Low complexity" evidence="5">
    <location>
        <begin position="66"/>
        <end position="86"/>
    </location>
</feature>